<sequence length="320" mass="34598">MPLGTVPEYVSRVDRAVVVGEVRPRETHAFYARWRAEWRARRSGATRAVRGLIGPGGGPRLHNRWVAPGVAGRFDSHRLPPRRLPVLSLVPALSRFLHRAARSRTLAIVASVVTIGAGSARAQQPTPPVPATPRDTARPRPDSARARQDTARTATDSARGPRRARATVAPRPGLEPPISPRRAFLSSLLVPGLGQARLDRPAAGALFVTVELAAITMVAKSAYDLRAAKAFRADSVVLSYPVDTATGLPTTRPVRGEGPFTNDLVRARRLHLEDWLAVIAFNHLIAGAEAFVAANLWDLPAQVGAQRSRNGTMLRVSVSW</sequence>
<dbReference type="EMBL" id="BRXS01000004">
    <property type="protein sequence ID" value="GLC26610.1"/>
    <property type="molecule type" value="Genomic_DNA"/>
</dbReference>
<accession>A0AA37QHL2</accession>
<name>A0AA37QHL2_9BACT</name>
<dbReference type="AlphaFoldDB" id="A0AA37QHL2"/>
<protein>
    <submittedName>
        <fullName evidence="2">Uncharacterized protein</fullName>
    </submittedName>
</protein>
<reference evidence="2" key="1">
    <citation type="submission" date="2022-08" db="EMBL/GenBank/DDBJ databases">
        <title>Draft genome sequencing of Roseisolibacter agri AW1220.</title>
        <authorList>
            <person name="Tobiishi Y."/>
            <person name="Tonouchi A."/>
        </authorList>
    </citation>
    <scope>NUCLEOTIDE SEQUENCE</scope>
    <source>
        <strain evidence="2">AW1220</strain>
    </source>
</reference>
<keyword evidence="3" id="KW-1185">Reference proteome</keyword>
<comment type="caution">
    <text evidence="2">The sequence shown here is derived from an EMBL/GenBank/DDBJ whole genome shotgun (WGS) entry which is preliminary data.</text>
</comment>
<gene>
    <name evidence="2" type="ORF">rosag_31230</name>
</gene>
<organism evidence="2 3">
    <name type="scientific">Roseisolibacter agri</name>
    <dbReference type="NCBI Taxonomy" id="2014610"/>
    <lineage>
        <taxon>Bacteria</taxon>
        <taxon>Pseudomonadati</taxon>
        <taxon>Gemmatimonadota</taxon>
        <taxon>Gemmatimonadia</taxon>
        <taxon>Gemmatimonadales</taxon>
        <taxon>Gemmatimonadaceae</taxon>
        <taxon>Roseisolibacter</taxon>
    </lineage>
</organism>
<evidence type="ECO:0000313" key="3">
    <source>
        <dbReference type="Proteomes" id="UP001161325"/>
    </source>
</evidence>
<feature type="compositionally biased region" description="Basic and acidic residues" evidence="1">
    <location>
        <begin position="135"/>
        <end position="150"/>
    </location>
</feature>
<feature type="region of interest" description="Disordered" evidence="1">
    <location>
        <begin position="118"/>
        <end position="179"/>
    </location>
</feature>
<proteinExistence type="predicted"/>
<dbReference type="Proteomes" id="UP001161325">
    <property type="component" value="Unassembled WGS sequence"/>
</dbReference>
<evidence type="ECO:0000313" key="2">
    <source>
        <dbReference type="EMBL" id="GLC26610.1"/>
    </source>
</evidence>
<evidence type="ECO:0000256" key="1">
    <source>
        <dbReference type="SAM" id="MobiDB-lite"/>
    </source>
</evidence>